<dbReference type="HOGENOM" id="CLU_1408746_0_0_1"/>
<feature type="region of interest" description="Disordered" evidence="1">
    <location>
        <begin position="13"/>
        <end position="34"/>
    </location>
</feature>
<dbReference type="VEuPathDB" id="MicrosporidiaDB:EROM_080010"/>
<gene>
    <name evidence="2" type="ordered locus">EROM_080010</name>
</gene>
<evidence type="ECO:0000256" key="1">
    <source>
        <dbReference type="SAM" id="MobiDB-lite"/>
    </source>
</evidence>
<dbReference type="RefSeq" id="XP_009264921.1">
    <property type="nucleotide sequence ID" value="XM_009266646.1"/>
</dbReference>
<dbReference type="GeneID" id="20521737"/>
<proteinExistence type="predicted"/>
<name>I7ANR3_ENCRO</name>
<keyword evidence="3" id="KW-1185">Reference proteome</keyword>
<organism evidence="2 3">
    <name type="scientific">Encephalitozoon romaleae (strain SJ-2008)</name>
    <name type="common">Microsporidian parasite</name>
    <dbReference type="NCBI Taxonomy" id="1178016"/>
    <lineage>
        <taxon>Eukaryota</taxon>
        <taxon>Fungi</taxon>
        <taxon>Fungi incertae sedis</taxon>
        <taxon>Microsporidia</taxon>
        <taxon>Unikaryonidae</taxon>
        <taxon>Encephalitozoon</taxon>
    </lineage>
</organism>
<accession>I7ANR3</accession>
<evidence type="ECO:0000313" key="3">
    <source>
        <dbReference type="Proteomes" id="UP000010094"/>
    </source>
</evidence>
<evidence type="ECO:0000313" key="2">
    <source>
        <dbReference type="EMBL" id="AFN83424.1"/>
    </source>
</evidence>
<dbReference type="OrthoDB" id="2192163at2759"/>
<dbReference type="KEGG" id="ero:EROM_080010"/>
<sequence>MGKLFKKFRIEKANERKKAKEKPKIKKTQEIRSHTKERSETEKIFCCLDVSYRRKTGYRKILVLDEVELERNIFLILEKVLEVVVTFDIVDSLFYSVLKRIVYLKNSVSIHTLLIDYFLGSILCGVNYEKFGCFLLKHLPQLLSSSKGRILPIIPNGELKESISKLKPGSKFLTFKYQQKFMVLKDGVLTTTNKYQFGY</sequence>
<reference evidence="2 3" key="1">
    <citation type="journal article" date="2012" name="Proc. Natl. Acad. Sci. U.S.A.">
        <title>Gain and loss of multiple functionally related, horizontally transferred genes in the reduced genomes of two microsporidian parasites.</title>
        <authorList>
            <person name="Pombert J.-F."/>
            <person name="Selman M."/>
            <person name="Burki F."/>
            <person name="Bardell F.T."/>
            <person name="Farinelli L."/>
            <person name="Solter L.F."/>
            <person name="Whitman D.W."/>
            <person name="Weiss L.M."/>
            <person name="Corradi N."/>
            <person name="Keeling P.J."/>
        </authorList>
    </citation>
    <scope>NUCLEOTIDE SEQUENCE [LARGE SCALE GENOMIC DNA]</scope>
    <source>
        <strain evidence="2 3">SJ-2008</strain>
    </source>
</reference>
<protein>
    <submittedName>
        <fullName evidence="2">Uncharacterized protein</fullName>
    </submittedName>
</protein>
<dbReference type="AlphaFoldDB" id="I7ANR3"/>
<dbReference type="EMBL" id="CP003525">
    <property type="protein sequence ID" value="AFN83424.1"/>
    <property type="molecule type" value="Genomic_DNA"/>
</dbReference>
<dbReference type="Proteomes" id="UP000010094">
    <property type="component" value="Chromosome VIII"/>
</dbReference>